<organism evidence="1 2">
    <name type="scientific">Paenibacillus phyllosphaerae</name>
    <dbReference type="NCBI Taxonomy" id="274593"/>
    <lineage>
        <taxon>Bacteria</taxon>
        <taxon>Bacillati</taxon>
        <taxon>Bacillota</taxon>
        <taxon>Bacilli</taxon>
        <taxon>Bacillales</taxon>
        <taxon>Paenibacillaceae</taxon>
        <taxon>Paenibacillus</taxon>
    </lineage>
</organism>
<gene>
    <name evidence="1" type="ORF">FHS18_002056</name>
</gene>
<reference evidence="1 2" key="1">
    <citation type="submission" date="2020-08" db="EMBL/GenBank/DDBJ databases">
        <title>Genomic Encyclopedia of Type Strains, Phase III (KMG-III): the genomes of soil and plant-associated and newly described type strains.</title>
        <authorList>
            <person name="Whitman W."/>
        </authorList>
    </citation>
    <scope>NUCLEOTIDE SEQUENCE [LARGE SCALE GENOMIC DNA]</scope>
    <source>
        <strain evidence="1 2">CECT 5862</strain>
    </source>
</reference>
<evidence type="ECO:0000313" key="2">
    <source>
        <dbReference type="Proteomes" id="UP000570361"/>
    </source>
</evidence>
<accession>A0A7W5FMD3</accession>
<evidence type="ECO:0008006" key="3">
    <source>
        <dbReference type="Google" id="ProtNLM"/>
    </source>
</evidence>
<dbReference type="EMBL" id="JACHXK010000003">
    <property type="protein sequence ID" value="MBB3109993.1"/>
    <property type="molecule type" value="Genomic_DNA"/>
</dbReference>
<dbReference type="Proteomes" id="UP000570361">
    <property type="component" value="Unassembled WGS sequence"/>
</dbReference>
<sequence>MKMQEQRLISLIEANPRLMADLRLVREIVPEEAYISAGYIRNYAWDVLHGYDARDKHTDIDVVYYNRDQLGEERDLAYEQRLIQATGRPSWSVKNQARMHLRNDDAPYDSLEDALSRWPETATAIGARIDEEDRIHFCAPYGLEDLFALKLRQSPLFLNRDYYRQRVSSKNWRADWPLLQELEGGES</sequence>
<name>A0A7W5FMD3_9BACL</name>
<evidence type="ECO:0000313" key="1">
    <source>
        <dbReference type="EMBL" id="MBB3109993.1"/>
    </source>
</evidence>
<protein>
    <recommendedName>
        <fullName evidence="3">Nucleotidyltransferase family protein</fullName>
    </recommendedName>
</protein>
<dbReference type="PANTHER" id="PTHR39166">
    <property type="entry name" value="BLL1166 PROTEIN"/>
    <property type="match status" value="1"/>
</dbReference>
<comment type="caution">
    <text evidence="1">The sequence shown here is derived from an EMBL/GenBank/DDBJ whole genome shotgun (WGS) entry which is preliminary data.</text>
</comment>
<dbReference type="AlphaFoldDB" id="A0A7W5FMD3"/>
<keyword evidence="2" id="KW-1185">Reference proteome</keyword>
<proteinExistence type="predicted"/>
<dbReference type="InterPro" id="IPR009267">
    <property type="entry name" value="NTP_transf_6"/>
</dbReference>
<dbReference type="RefSeq" id="WP_343060483.1">
    <property type="nucleotide sequence ID" value="NZ_JACHXK010000003.1"/>
</dbReference>
<dbReference type="PANTHER" id="PTHR39166:SF1">
    <property type="entry name" value="BLL1166 PROTEIN"/>
    <property type="match status" value="1"/>
</dbReference>
<dbReference type="Pfam" id="PF06042">
    <property type="entry name" value="NTP_transf_6"/>
    <property type="match status" value="1"/>
</dbReference>